<comment type="similarity">
    <text evidence="2">Belongs to the cation transport ATPase (P-type) (TC 3.A.3) family. Type IIIA subfamily.</text>
</comment>
<feature type="transmembrane region" description="Helical" evidence="10">
    <location>
        <begin position="664"/>
        <end position="688"/>
    </location>
</feature>
<dbReference type="InterPro" id="IPR036412">
    <property type="entry name" value="HAD-like_sf"/>
</dbReference>
<dbReference type="AlphaFoldDB" id="I0IQ77"/>
<feature type="domain" description="P-type ATPase A" evidence="11">
    <location>
        <begin position="52"/>
        <end position="149"/>
    </location>
</feature>
<keyword evidence="7" id="KW-1278">Translocase</keyword>
<feature type="transmembrane region" description="Helical" evidence="10">
    <location>
        <begin position="194"/>
        <end position="223"/>
    </location>
</feature>
<evidence type="ECO:0000256" key="5">
    <source>
        <dbReference type="ARBA" id="ARBA00022741"/>
    </source>
</evidence>
<keyword evidence="6" id="KW-0067">ATP-binding</keyword>
<feature type="transmembrane region" description="Helical" evidence="10">
    <location>
        <begin position="15"/>
        <end position="34"/>
    </location>
</feature>
<keyword evidence="5" id="KW-0547">Nucleotide-binding</keyword>
<dbReference type="InterPro" id="IPR023299">
    <property type="entry name" value="ATPase_P-typ_cyto_dom_N"/>
</dbReference>
<dbReference type="Gene3D" id="3.40.50.1000">
    <property type="entry name" value="HAD superfamily/HAD-like"/>
    <property type="match status" value="1"/>
</dbReference>
<evidence type="ECO:0000256" key="7">
    <source>
        <dbReference type="ARBA" id="ARBA00022967"/>
    </source>
</evidence>
<keyword evidence="8 10" id="KW-1133">Transmembrane helix</keyword>
<evidence type="ECO:0000256" key="4">
    <source>
        <dbReference type="ARBA" id="ARBA00022692"/>
    </source>
</evidence>
<dbReference type="InterPro" id="IPR008250">
    <property type="entry name" value="ATPase_P-typ_transduc_dom_A_sf"/>
</dbReference>
<dbReference type="Gene3D" id="3.40.1110.10">
    <property type="entry name" value="Calcium-transporting ATPase, cytoplasmic domain N"/>
    <property type="match status" value="1"/>
</dbReference>
<evidence type="ECO:0000256" key="3">
    <source>
        <dbReference type="ARBA" id="ARBA00022553"/>
    </source>
</evidence>
<dbReference type="STRING" id="1162668.LFE_1747"/>
<feature type="transmembrane region" description="Helical" evidence="10">
    <location>
        <begin position="164"/>
        <end position="182"/>
    </location>
</feature>
<evidence type="ECO:0000256" key="6">
    <source>
        <dbReference type="ARBA" id="ARBA00022840"/>
    </source>
</evidence>
<organism evidence="12 13">
    <name type="scientific">Leptospirillum ferrooxidans (strain C2-3)</name>
    <dbReference type="NCBI Taxonomy" id="1162668"/>
    <lineage>
        <taxon>Bacteria</taxon>
        <taxon>Pseudomonadati</taxon>
        <taxon>Nitrospirota</taxon>
        <taxon>Nitrospiria</taxon>
        <taxon>Nitrospirales</taxon>
        <taxon>Nitrospiraceae</taxon>
        <taxon>Leptospirillum</taxon>
    </lineage>
</organism>
<dbReference type="OrthoDB" id="9779at2"/>
<dbReference type="SFLD" id="SFLDF00027">
    <property type="entry name" value="p-type_atpase"/>
    <property type="match status" value="1"/>
</dbReference>
<evidence type="ECO:0000256" key="8">
    <source>
        <dbReference type="ARBA" id="ARBA00022989"/>
    </source>
</evidence>
<dbReference type="GO" id="GO:0016887">
    <property type="term" value="F:ATP hydrolysis activity"/>
    <property type="evidence" value="ECO:0007669"/>
    <property type="project" value="InterPro"/>
</dbReference>
<evidence type="ECO:0000256" key="2">
    <source>
        <dbReference type="ARBA" id="ARBA00008804"/>
    </source>
</evidence>
<dbReference type="SFLD" id="SFLDS00003">
    <property type="entry name" value="Haloacid_Dehalogenase"/>
    <property type="match status" value="1"/>
</dbReference>
<dbReference type="SUPFAM" id="SSF56784">
    <property type="entry name" value="HAD-like"/>
    <property type="match status" value="1"/>
</dbReference>
<accession>I0IQ77</accession>
<feature type="transmembrane region" description="Helical" evidence="10">
    <location>
        <begin position="594"/>
        <end position="621"/>
    </location>
</feature>
<dbReference type="InterPro" id="IPR023214">
    <property type="entry name" value="HAD_sf"/>
</dbReference>
<dbReference type="InterPro" id="IPR018303">
    <property type="entry name" value="ATPase_P-typ_P_site"/>
</dbReference>
<dbReference type="GO" id="GO:0005524">
    <property type="term" value="F:ATP binding"/>
    <property type="evidence" value="ECO:0007669"/>
    <property type="project" value="UniProtKB-KW"/>
</dbReference>
<reference evidence="13" key="2">
    <citation type="submission" date="2012-03" db="EMBL/GenBank/DDBJ databases">
        <title>The complete genome sequence of the pioneer microbe on fresh volcanic deposit, Leptospirillum ferrooxidans strain C2-3.</title>
        <authorList>
            <person name="Fujimura R."/>
            <person name="Sato Y."/>
            <person name="Nishizawa T."/>
            <person name="Nanba K."/>
            <person name="Oshima K."/>
            <person name="Hattori M."/>
            <person name="Kamijo T."/>
            <person name="Ohta H."/>
        </authorList>
    </citation>
    <scope>NUCLEOTIDE SEQUENCE [LARGE SCALE GENOMIC DNA]</scope>
    <source>
        <strain evidence="13">C2-3</strain>
    </source>
</reference>
<evidence type="ECO:0000259" key="11">
    <source>
        <dbReference type="Pfam" id="PF00122"/>
    </source>
</evidence>
<dbReference type="InterPro" id="IPR001757">
    <property type="entry name" value="P_typ_ATPase"/>
</dbReference>
<dbReference type="SUPFAM" id="SSF81653">
    <property type="entry name" value="Calcium ATPase, transduction domain A"/>
    <property type="match status" value="1"/>
</dbReference>
<dbReference type="SFLD" id="SFLDG00002">
    <property type="entry name" value="C1.7:_P-type_atpase_like"/>
    <property type="match status" value="1"/>
</dbReference>
<keyword evidence="13" id="KW-1185">Reference proteome</keyword>
<dbReference type="Pfam" id="PF00122">
    <property type="entry name" value="E1-E2_ATPase"/>
    <property type="match status" value="1"/>
</dbReference>
<protein>
    <submittedName>
        <fullName evidence="12">Putative divalent cation transporting (Ptype) ATPase</fullName>
    </submittedName>
</protein>
<dbReference type="EMBL" id="AP012342">
    <property type="protein sequence ID" value="BAM07426.1"/>
    <property type="molecule type" value="Genomic_DNA"/>
</dbReference>
<dbReference type="InterPro" id="IPR059000">
    <property type="entry name" value="ATPase_P-type_domA"/>
</dbReference>
<dbReference type="FunFam" id="2.70.150.10:FF:000042">
    <property type="entry name" value="Plasma membrane ATPase"/>
    <property type="match status" value="1"/>
</dbReference>
<dbReference type="GO" id="GO:0016020">
    <property type="term" value="C:membrane"/>
    <property type="evidence" value="ECO:0007669"/>
    <property type="project" value="UniProtKB-SubCell"/>
</dbReference>
<dbReference type="eggNOG" id="COG0474">
    <property type="taxonomic scope" value="Bacteria"/>
</dbReference>
<proteinExistence type="inferred from homology"/>
<dbReference type="PANTHER" id="PTHR42861">
    <property type="entry name" value="CALCIUM-TRANSPORTING ATPASE"/>
    <property type="match status" value="1"/>
</dbReference>
<dbReference type="KEGG" id="lfc:LFE_1747"/>
<dbReference type="InterPro" id="IPR044492">
    <property type="entry name" value="P_typ_ATPase_HD_dom"/>
</dbReference>
<dbReference type="Gene3D" id="1.20.1110.10">
    <property type="entry name" value="Calcium-transporting ATPase, transmembrane domain"/>
    <property type="match status" value="1"/>
</dbReference>
<feature type="transmembrane region" description="Helical" evidence="10">
    <location>
        <begin position="694"/>
        <end position="713"/>
    </location>
</feature>
<feature type="transmembrane region" description="Helical" evidence="10">
    <location>
        <begin position="633"/>
        <end position="652"/>
    </location>
</feature>
<evidence type="ECO:0000313" key="12">
    <source>
        <dbReference type="EMBL" id="BAM07426.1"/>
    </source>
</evidence>
<dbReference type="Proteomes" id="UP000007382">
    <property type="component" value="Chromosome"/>
</dbReference>
<keyword evidence="4 10" id="KW-0812">Transmembrane</keyword>
<reference evidence="12 13" key="1">
    <citation type="journal article" date="2012" name="J. Bacteriol.">
        <title>Complete Genome Sequence of Leptospirillum ferrooxidans Strain C2-3, Isolated from a Fresh Volcanic Ash Deposit on the Island of Miyake, Japan.</title>
        <authorList>
            <person name="Fujimura R."/>
            <person name="Sato Y."/>
            <person name="Nishizawa T."/>
            <person name="Oshima K."/>
            <person name="Kim S.-W."/>
            <person name="Hattori M."/>
            <person name="Kamijo T."/>
            <person name="Ohta H."/>
        </authorList>
    </citation>
    <scope>NUCLEOTIDE SEQUENCE [LARGE SCALE GENOMIC DNA]</scope>
    <source>
        <strain evidence="12 13">C2-3</strain>
    </source>
</reference>
<dbReference type="PRINTS" id="PR00120">
    <property type="entry name" value="HATPASE"/>
</dbReference>
<dbReference type="InterPro" id="IPR023298">
    <property type="entry name" value="ATPase_P-typ_TM_dom_sf"/>
</dbReference>
<dbReference type="PATRIC" id="fig|1162668.3.peg.2074"/>
<keyword evidence="9 10" id="KW-0472">Membrane</keyword>
<dbReference type="Pfam" id="PF00702">
    <property type="entry name" value="Hydrolase"/>
    <property type="match status" value="1"/>
</dbReference>
<dbReference type="HOGENOM" id="CLU_002360_6_4_0"/>
<name>I0IQ77_LEPFC</name>
<dbReference type="Gene3D" id="2.70.150.10">
    <property type="entry name" value="Calcium-transporting ATPase, cytoplasmic transduction domain A"/>
    <property type="match status" value="1"/>
</dbReference>
<gene>
    <name evidence="12" type="ordered locus">LFE_1747</name>
</gene>
<evidence type="ECO:0000313" key="13">
    <source>
        <dbReference type="Proteomes" id="UP000007382"/>
    </source>
</evidence>
<dbReference type="SUPFAM" id="SSF81665">
    <property type="entry name" value="Calcium ATPase, transmembrane domain M"/>
    <property type="match status" value="1"/>
</dbReference>
<dbReference type="NCBIfam" id="TIGR01494">
    <property type="entry name" value="ATPase_P-type"/>
    <property type="match status" value="2"/>
</dbReference>
<sequence>MLELAVILEFFLERYLEGFIILVLLLFNAILGFFEETQAQKTLAALQSKLAVNASVFRDHSWSIVSASILVPGDIVRITMGSVVPADIVLLEGQLLLDVSLLTGESVPKEVGTGESGYSGSLVRRGEALAKVMSTGVHTRFGKTIQLVKTAYVESTEQKAILQVVRNLTFVNGAIFFFVMGADHSIPVTEVLPLLLTILLASIPVALPATFTLAASFGARLLAGKGALLTRLSSLEEAATMDILCADKTGTLTKNELKLIAVVPFGKASGDDVLKMAAMASNDGGQDPVDLAICNEAARLNIHMDRSRLTQFVPFDPQTKTAKAIWTDESGEVISIEKGAVRAILNECAFSEDALIKAEKWQSEGFRVLAVSMEKLGLSSVEGLVVLTDPARDDSSKLIQELSLLGIRTVLVTGDAPKTALHLAREVGISGELYPRQTISENDSPGSYGVFAGVLPEDKFNLVKVFQKAGHIVGMCGDGANDAPALSQSQMGISVLTATDVAKSAAGIVLTRPGLEGIVETVLEGRRIFQRIQTYTLNSIVKKVVTVLFLAIGLLVTHHAVLTPLLMVIILLTGDFLTMSLSTDNVEGSKRPNVWNVQGLTITGGILSFIFLTFSTTILFLGVKAFHLSLGSIRSLAFLTLVIGNQATIYAIRERGPSGNSLPGRWLILSSVVDVLIALVLAHFGVLMKPLSNQIVFVVFLGAFLYMIILYRLKIVIFNRFLMQ</sequence>
<evidence type="ECO:0000256" key="10">
    <source>
        <dbReference type="SAM" id="Phobius"/>
    </source>
</evidence>
<dbReference type="PROSITE" id="PS00154">
    <property type="entry name" value="ATPASE_E1_E2"/>
    <property type="match status" value="1"/>
</dbReference>
<evidence type="ECO:0000256" key="1">
    <source>
        <dbReference type="ARBA" id="ARBA00004141"/>
    </source>
</evidence>
<dbReference type="PRINTS" id="PR00119">
    <property type="entry name" value="CATATPASE"/>
</dbReference>
<keyword evidence="3" id="KW-0597">Phosphoprotein</keyword>
<comment type="subcellular location">
    <subcellularLocation>
        <location evidence="1">Membrane</location>
        <topology evidence="1">Multi-pass membrane protein</topology>
    </subcellularLocation>
</comment>
<evidence type="ECO:0000256" key="9">
    <source>
        <dbReference type="ARBA" id="ARBA00023136"/>
    </source>
</evidence>